<organism evidence="1">
    <name type="scientific">Nitrosopumilaceae spindle-shaped virus</name>
    <dbReference type="NCBI Taxonomy" id="3065433"/>
    <lineage>
        <taxon>Viruses</taxon>
    </lineage>
</organism>
<proteinExistence type="predicted"/>
<evidence type="ECO:0000313" key="1">
    <source>
        <dbReference type="EMBL" id="DBA51846.1"/>
    </source>
</evidence>
<sequence length="72" mass="8820">MKCVGCKKIIEEYPCFYCYCDKPLRKCMICRYITLVYPPDYYPNRFKTKNIRPDKFKNKLRCSGCFNYYELV</sequence>
<protein>
    <submittedName>
        <fullName evidence="1">ORF43</fullName>
    </submittedName>
</protein>
<reference evidence="1" key="2">
    <citation type="submission" date="2024-03" db="EMBL/GenBank/DDBJ databases">
        <authorList>
            <person name="Ni Y."/>
            <person name="Xu T."/>
            <person name="Yan S."/>
            <person name="Chen L."/>
            <person name="Wang Y."/>
        </authorList>
    </citation>
    <scope>NUCLEOTIDE SEQUENCE</scope>
    <source>
        <strain evidence="1">NMJ1</strain>
    </source>
</reference>
<accession>A0AAT9J789</accession>
<dbReference type="EMBL" id="BK067785">
    <property type="protein sequence ID" value="DBA51846.1"/>
    <property type="molecule type" value="Genomic_DNA"/>
</dbReference>
<reference evidence="1" key="1">
    <citation type="journal article" date="2024" name="Environ. Microbiol. Rep.">
        <title>Hiding in plain sight: The discovery of complete genomes of 11 hypothetical spindle-shaped viruses that putatively infect mesophilic ammonia-oxidizing archaea.</title>
        <authorList>
            <person name="Ni Y."/>
            <person name="Xu T."/>
            <person name="Yan S."/>
            <person name="Chen L."/>
            <person name="Wang Y."/>
        </authorList>
    </citation>
    <scope>NUCLEOTIDE SEQUENCE</scope>
    <source>
        <strain evidence="1">NMJ1</strain>
    </source>
</reference>
<name>A0AAT9J789_9VIRU</name>